<evidence type="ECO:0000313" key="2">
    <source>
        <dbReference type="Proteomes" id="UP000807025"/>
    </source>
</evidence>
<keyword evidence="2" id="KW-1185">Reference proteome</keyword>
<comment type="caution">
    <text evidence="1">The sequence shown here is derived from an EMBL/GenBank/DDBJ whole genome shotgun (WGS) entry which is preliminary data.</text>
</comment>
<organism evidence="1 2">
    <name type="scientific">Pleurotus eryngii</name>
    <name type="common">Boletus of the steppes</name>
    <dbReference type="NCBI Taxonomy" id="5323"/>
    <lineage>
        <taxon>Eukaryota</taxon>
        <taxon>Fungi</taxon>
        <taxon>Dikarya</taxon>
        <taxon>Basidiomycota</taxon>
        <taxon>Agaricomycotina</taxon>
        <taxon>Agaricomycetes</taxon>
        <taxon>Agaricomycetidae</taxon>
        <taxon>Agaricales</taxon>
        <taxon>Pleurotineae</taxon>
        <taxon>Pleurotaceae</taxon>
        <taxon>Pleurotus</taxon>
    </lineage>
</organism>
<sequence length="160" mass="18177">MYTITMMRSGSVSFRPHCTPFYAMFPSESAELAAKPGEDSSRRPKKGSYNISRKRPQCWLEAARLPPSLLSYLDLQLVEITYFDFNPSKASTRDLKVPERLAVGRRIIPTMYFLHSVSNTILDLRFRTGESSTGHTPTLKLCCRQTDQYLDPHILSGNVV</sequence>
<dbReference type="Proteomes" id="UP000807025">
    <property type="component" value="Unassembled WGS sequence"/>
</dbReference>
<name>A0A9P5ZVV3_PLEER</name>
<gene>
    <name evidence="1" type="ORF">BDN71DRAFT_1432977</name>
</gene>
<evidence type="ECO:0000313" key="1">
    <source>
        <dbReference type="EMBL" id="KAF9492721.1"/>
    </source>
</evidence>
<accession>A0A9P5ZVV3</accession>
<dbReference type="AlphaFoldDB" id="A0A9P5ZVV3"/>
<protein>
    <submittedName>
        <fullName evidence="1">Uncharacterized protein</fullName>
    </submittedName>
</protein>
<proteinExistence type="predicted"/>
<reference evidence="1" key="1">
    <citation type="submission" date="2020-11" db="EMBL/GenBank/DDBJ databases">
        <authorList>
            <consortium name="DOE Joint Genome Institute"/>
            <person name="Ahrendt S."/>
            <person name="Riley R."/>
            <person name="Andreopoulos W."/>
            <person name="Labutti K."/>
            <person name="Pangilinan J."/>
            <person name="Ruiz-Duenas F.J."/>
            <person name="Barrasa J.M."/>
            <person name="Sanchez-Garcia M."/>
            <person name="Camarero S."/>
            <person name="Miyauchi S."/>
            <person name="Serrano A."/>
            <person name="Linde D."/>
            <person name="Babiker R."/>
            <person name="Drula E."/>
            <person name="Ayuso-Fernandez I."/>
            <person name="Pacheco R."/>
            <person name="Padilla G."/>
            <person name="Ferreira P."/>
            <person name="Barriuso J."/>
            <person name="Kellner H."/>
            <person name="Castanera R."/>
            <person name="Alfaro M."/>
            <person name="Ramirez L."/>
            <person name="Pisabarro A.G."/>
            <person name="Kuo A."/>
            <person name="Tritt A."/>
            <person name="Lipzen A."/>
            <person name="He G."/>
            <person name="Yan M."/>
            <person name="Ng V."/>
            <person name="Cullen D."/>
            <person name="Martin F."/>
            <person name="Rosso M.-N."/>
            <person name="Henrissat B."/>
            <person name="Hibbett D."/>
            <person name="Martinez A.T."/>
            <person name="Grigoriev I.V."/>
        </authorList>
    </citation>
    <scope>NUCLEOTIDE SEQUENCE</scope>
    <source>
        <strain evidence="1">ATCC 90797</strain>
    </source>
</reference>
<dbReference type="EMBL" id="MU154596">
    <property type="protein sequence ID" value="KAF9492721.1"/>
    <property type="molecule type" value="Genomic_DNA"/>
</dbReference>